<dbReference type="KEGG" id="mrc:R6Y96_04950"/>
<sequence>MLQSEVVSHLIQQIYHSRPDLKLSKRAVHKILFKVRTALPEDDPVRKNIPFYWYNYGPYSEVVEASIDTLKVNGILREEETHRGNSLLMLTTNLTDTLNELEEASAIVERIVRNIDPYHIEPFVNQIYREDAPYEFMPLYKVDFLNLFEEYLKLHPVGQTTLNRYIEDDTNPQIDRLENLIYDCEAELVEEPLFEEFNDEFTSYVSGAGKAFDIIRKNEDNAYTITESTCKTAVEIWYTFVKGVRILDEGHDEYYDNKLEQWEVEYRSAISNMISEVNAFNRNIRESVRPTNRRNANDRSKRILSSLIEGYLS</sequence>
<gene>
    <name evidence="1" type="ORF">R6Y96_04950</name>
</gene>
<dbReference type="AlphaFoldDB" id="A0AAX4FXG0"/>
<name>A0AAX4FXG0_9EURY</name>
<evidence type="ECO:0000313" key="2">
    <source>
        <dbReference type="Proteomes" id="UP001305652"/>
    </source>
</evidence>
<organism evidence="1 2">
    <name type="scientific">Methanoculleus receptaculi</name>
    <dbReference type="NCBI Taxonomy" id="394967"/>
    <lineage>
        <taxon>Archaea</taxon>
        <taxon>Methanobacteriati</taxon>
        <taxon>Methanobacteriota</taxon>
        <taxon>Stenosarchaea group</taxon>
        <taxon>Methanomicrobia</taxon>
        <taxon>Methanomicrobiales</taxon>
        <taxon>Methanomicrobiaceae</taxon>
        <taxon>Methanoculleus</taxon>
    </lineage>
</organism>
<protein>
    <submittedName>
        <fullName evidence="1">Uncharacterized protein</fullName>
    </submittedName>
</protein>
<dbReference type="GeneID" id="85732481"/>
<accession>A0AAX4FXG0</accession>
<dbReference type="RefSeq" id="WP_318622411.1">
    <property type="nucleotide sequence ID" value="NZ_CP137642.1"/>
</dbReference>
<keyword evidence="2" id="KW-1185">Reference proteome</keyword>
<reference evidence="1 2" key="1">
    <citation type="submission" date="2023-10" db="EMBL/GenBank/DDBJ databases">
        <title>The complete genome sequence of Methanoculleus receptaculi DSM 18860.</title>
        <authorList>
            <person name="Lai S.-J."/>
            <person name="You Y.-T."/>
            <person name="Chen S.-C."/>
        </authorList>
    </citation>
    <scope>NUCLEOTIDE SEQUENCE [LARGE SCALE GENOMIC DNA]</scope>
    <source>
        <strain evidence="1 2">DSM 18860</strain>
    </source>
</reference>
<dbReference type="EMBL" id="CP137642">
    <property type="protein sequence ID" value="WOX58582.1"/>
    <property type="molecule type" value="Genomic_DNA"/>
</dbReference>
<dbReference type="Proteomes" id="UP001305652">
    <property type="component" value="Chromosome"/>
</dbReference>
<proteinExistence type="predicted"/>
<evidence type="ECO:0000313" key="1">
    <source>
        <dbReference type="EMBL" id="WOX58582.1"/>
    </source>
</evidence>